<accession>A0ABS4DNB6</accession>
<reference evidence="6 7" key="1">
    <citation type="submission" date="2021-04" db="EMBL/GenBank/DDBJ databases">
        <authorList>
            <person name="Huq M.A."/>
        </authorList>
    </citation>
    <scope>NUCLEOTIDE SEQUENCE [LARGE SCALE GENOMIC DNA]</scope>
    <source>
        <strain evidence="6 7">MAH-13</strain>
    </source>
</reference>
<gene>
    <name evidence="6" type="ORF">J7I44_09580</name>
</gene>
<evidence type="ECO:0000259" key="5">
    <source>
        <dbReference type="PROSITE" id="PS50977"/>
    </source>
</evidence>
<feature type="domain" description="HTH tetR-type" evidence="5">
    <location>
        <begin position="24"/>
        <end position="84"/>
    </location>
</feature>
<comment type="caution">
    <text evidence="6">The sequence shown here is derived from an EMBL/GenBank/DDBJ whole genome shotgun (WGS) entry which is preliminary data.</text>
</comment>
<evidence type="ECO:0000256" key="1">
    <source>
        <dbReference type="ARBA" id="ARBA00023015"/>
    </source>
</evidence>
<dbReference type="Gene3D" id="1.10.10.60">
    <property type="entry name" value="Homeodomain-like"/>
    <property type="match status" value="1"/>
</dbReference>
<keyword evidence="2 4" id="KW-0238">DNA-binding</keyword>
<dbReference type="InterPro" id="IPR036271">
    <property type="entry name" value="Tet_transcr_reg_TetR-rel_C_sf"/>
</dbReference>
<dbReference type="Proteomes" id="UP000823790">
    <property type="component" value="Unassembled WGS sequence"/>
</dbReference>
<organism evidence="6 7">
    <name type="scientific">Frateuria flava</name>
    <dbReference type="NCBI Taxonomy" id="2821489"/>
    <lineage>
        <taxon>Bacteria</taxon>
        <taxon>Pseudomonadati</taxon>
        <taxon>Pseudomonadota</taxon>
        <taxon>Gammaproteobacteria</taxon>
        <taxon>Lysobacterales</taxon>
        <taxon>Rhodanobacteraceae</taxon>
        <taxon>Frateuria</taxon>
    </lineage>
</organism>
<dbReference type="Pfam" id="PF00440">
    <property type="entry name" value="TetR_N"/>
    <property type="match status" value="1"/>
</dbReference>
<evidence type="ECO:0000256" key="4">
    <source>
        <dbReference type="PROSITE-ProRule" id="PRU00335"/>
    </source>
</evidence>
<dbReference type="PANTHER" id="PTHR47506:SF6">
    <property type="entry name" value="HTH-TYPE TRANSCRIPTIONAL REPRESSOR NEMR"/>
    <property type="match status" value="1"/>
</dbReference>
<evidence type="ECO:0000313" key="6">
    <source>
        <dbReference type="EMBL" id="MBP1474554.1"/>
    </source>
</evidence>
<dbReference type="Gene3D" id="1.10.357.10">
    <property type="entry name" value="Tetracycline Repressor, domain 2"/>
    <property type="match status" value="1"/>
</dbReference>
<dbReference type="SUPFAM" id="SSF48498">
    <property type="entry name" value="Tetracyclin repressor-like, C-terminal domain"/>
    <property type="match status" value="1"/>
</dbReference>
<sequence length="213" mass="23130">MFNRTNDRAILRSMTATPTPAKGLATRELILEHAYERARVGGLEGLSIGTLATDVGMSKSGVFAHFGSREDLQLAVLDAAARRFMAHVLVPALSAPRGLPRLRAIVAQWCEWGRMHTSGCVLLTAAGEYDGREGPLHDAVVAQQAGWRGELEKGIAQAVAAGHLRADTDAPQLAFEIYALMLGLHHDAGLFGFEQAIGRVHAAFERLWRSWQP</sequence>
<dbReference type="InterPro" id="IPR009057">
    <property type="entry name" value="Homeodomain-like_sf"/>
</dbReference>
<dbReference type="InterPro" id="IPR011075">
    <property type="entry name" value="TetR_C"/>
</dbReference>
<proteinExistence type="predicted"/>
<evidence type="ECO:0000256" key="2">
    <source>
        <dbReference type="ARBA" id="ARBA00023125"/>
    </source>
</evidence>
<dbReference type="SUPFAM" id="SSF46689">
    <property type="entry name" value="Homeodomain-like"/>
    <property type="match status" value="1"/>
</dbReference>
<dbReference type="PROSITE" id="PS50977">
    <property type="entry name" value="HTH_TETR_2"/>
    <property type="match status" value="1"/>
</dbReference>
<evidence type="ECO:0000256" key="3">
    <source>
        <dbReference type="ARBA" id="ARBA00023163"/>
    </source>
</evidence>
<dbReference type="PANTHER" id="PTHR47506">
    <property type="entry name" value="TRANSCRIPTIONAL REGULATORY PROTEIN"/>
    <property type="match status" value="1"/>
</dbReference>
<name>A0ABS4DNB6_9GAMM</name>
<dbReference type="InterPro" id="IPR001647">
    <property type="entry name" value="HTH_TetR"/>
</dbReference>
<keyword evidence="7" id="KW-1185">Reference proteome</keyword>
<evidence type="ECO:0000313" key="7">
    <source>
        <dbReference type="Proteomes" id="UP000823790"/>
    </source>
</evidence>
<protein>
    <submittedName>
        <fullName evidence="6">TetR/AcrR family transcriptional regulator</fullName>
    </submittedName>
</protein>
<feature type="DNA-binding region" description="H-T-H motif" evidence="4">
    <location>
        <begin position="47"/>
        <end position="66"/>
    </location>
</feature>
<dbReference type="EMBL" id="JAGJRS010000018">
    <property type="protein sequence ID" value="MBP1474554.1"/>
    <property type="molecule type" value="Genomic_DNA"/>
</dbReference>
<keyword evidence="3" id="KW-0804">Transcription</keyword>
<dbReference type="Pfam" id="PF16925">
    <property type="entry name" value="TetR_C_13"/>
    <property type="match status" value="1"/>
</dbReference>
<keyword evidence="1" id="KW-0805">Transcription regulation</keyword>